<sequence>MQPLLFLPHCHSQHEVTSLLLLIASSYFMDFRRNARDIGGPVKTNLLRFFEGASTDLLWFVLSLPSPPPFDSLFFSLGFHGRADLITAVETVDINLPSPQSPSLPFSLSCVESLDADEKALSLPEVEAVLCWVACLEGAAFGGRSDLLKRQLSRVGRKWGLLWRAEVWSWESGTASESDVLFRLAELAVRNCHTSILKLLEEECERFRMRASEGFRDKREFEGRLGGVGWRCYRGLLPLCCAMRRRAESCKGGEGGTESRPGEKNRVTSFWQEVEESSLFVWKPNDAEALDRLQTSIFLGLGGGGEYESVPGTGYDQRRVLLSALKRGERELASHLLSVRPPDEDEPTAWIWFLDPEGVDPEELEWLWRECEKKKYPFPFLPRRWTDPRGGLRGYSDLDGSVSRWIVEKKDYVYKLVTEETTEEEEEDSGSSLLQWVQSVRMCWEDYAVLVVENLDEKRNFKEVAEEISLQADRAARTRRIAEQKSTREAALAVASFAYAARRQKLDICEALLEHVPSLLECLRRGDTFLPARLFVSNLPLLDKVWNPSKCVMPLERPHPAYVFPYQLQLLPVEMKALERKEADKRVDAFLEDLWANEDETEGVKLLDFVAEKMKAETSFFYPSAKVAVRCSLPWGWDNEAINREVLAAEGWGLRSPHFVLCPMKPRLLRKILALASEQALKCEGRQRDAYLRDLQSQILRKGAENSYFHLPSMLLESRYARRLLWMGSSDFTVWRESFESAVGCFEVFTRWLVDGVGKKDVRRFHLLHHLSSKSVDKLEELVTVVERETVLGGGSEVETVFSRLSYVLSVWKWWKDPNERASWRMQKKKRQKKNRKEKARMKKRRFVDVHEGWDLIRSVRAFSWGALRDRAYDWSLDLLMCHIFFLVLFRFAFWVENTTSGWTIEPFCVFMLPCFLLSAFMYPWKVLGQSCRAVFRSVREKEVSWKWAKNVFLNCVELAKWEGAAGWVVMSACGLSSPSSKFFDLFFFFLLMVSSGLDLLIFVSLRLAVWLQLMSYVWILQMVKVSAVLSLVFFLVAFPYLEDFPGASPGGPLHAWGKRWEKKVLFAECRRLGHAVASVGSSIAWIWVSVCEFSWPAFSLAIIFLPLMASLAP</sequence>
<feature type="transmembrane region" description="Helical" evidence="1">
    <location>
        <begin position="1017"/>
        <end position="1042"/>
    </location>
</feature>
<accession>A0A0G4HFF3</accession>
<gene>
    <name evidence="2" type="ORF">Cvel_26964</name>
</gene>
<dbReference type="VEuPathDB" id="CryptoDB:Cvel_26964"/>
<reference evidence="2" key="1">
    <citation type="submission" date="2014-11" db="EMBL/GenBank/DDBJ databases">
        <authorList>
            <person name="Otto D Thomas"/>
            <person name="Naeem Raeece"/>
        </authorList>
    </citation>
    <scope>NUCLEOTIDE SEQUENCE</scope>
</reference>
<dbReference type="EMBL" id="CDMZ01002512">
    <property type="protein sequence ID" value="CEM42693.1"/>
    <property type="molecule type" value="Genomic_DNA"/>
</dbReference>
<organism evidence="2">
    <name type="scientific">Chromera velia CCMP2878</name>
    <dbReference type="NCBI Taxonomy" id="1169474"/>
    <lineage>
        <taxon>Eukaryota</taxon>
        <taxon>Sar</taxon>
        <taxon>Alveolata</taxon>
        <taxon>Colpodellida</taxon>
        <taxon>Chromeraceae</taxon>
        <taxon>Chromera</taxon>
    </lineage>
</organism>
<evidence type="ECO:0000313" key="2">
    <source>
        <dbReference type="EMBL" id="CEM42693.1"/>
    </source>
</evidence>
<proteinExistence type="predicted"/>
<name>A0A0G4HFF3_9ALVE</name>
<keyword evidence="1" id="KW-0472">Membrane</keyword>
<feature type="transmembrane region" description="Helical" evidence="1">
    <location>
        <begin position="908"/>
        <end position="925"/>
    </location>
</feature>
<feature type="transmembrane region" description="Helical" evidence="1">
    <location>
        <begin position="1094"/>
        <end position="1113"/>
    </location>
</feature>
<keyword evidence="1" id="KW-1133">Transmembrane helix</keyword>
<evidence type="ECO:0000256" key="1">
    <source>
        <dbReference type="SAM" id="Phobius"/>
    </source>
</evidence>
<dbReference type="AlphaFoldDB" id="A0A0G4HFF3"/>
<protein>
    <submittedName>
        <fullName evidence="2">Uncharacterized protein</fullName>
    </submittedName>
</protein>
<feature type="transmembrane region" description="Helical" evidence="1">
    <location>
        <begin position="986"/>
        <end position="1010"/>
    </location>
</feature>
<keyword evidence="1" id="KW-0812">Transmembrane</keyword>
<feature type="transmembrane region" description="Helical" evidence="1">
    <location>
        <begin position="875"/>
        <end position="896"/>
    </location>
</feature>